<comment type="similarity">
    <text evidence="1">Belongs to the sulfatase family.</text>
</comment>
<dbReference type="InterPro" id="IPR000917">
    <property type="entry name" value="Sulfatase_N"/>
</dbReference>
<accession>A0A6L9SEF2</accession>
<evidence type="ECO:0000256" key="1">
    <source>
        <dbReference type="ARBA" id="ARBA00008779"/>
    </source>
</evidence>
<dbReference type="Pfam" id="PF00884">
    <property type="entry name" value="Sulfatase"/>
    <property type="match status" value="1"/>
</dbReference>
<dbReference type="Gene3D" id="3.30.1120.10">
    <property type="match status" value="1"/>
</dbReference>
<feature type="domain" description="Sulfatase N-terminal" evidence="5">
    <location>
        <begin position="7"/>
        <end position="419"/>
    </location>
</feature>
<dbReference type="GO" id="GO:0004065">
    <property type="term" value="F:arylsulfatase activity"/>
    <property type="evidence" value="ECO:0007669"/>
    <property type="project" value="TreeGrafter"/>
</dbReference>
<dbReference type="PROSITE" id="PS00149">
    <property type="entry name" value="SULFATASE_2"/>
    <property type="match status" value="1"/>
</dbReference>
<dbReference type="InterPro" id="IPR024607">
    <property type="entry name" value="Sulfatase_CS"/>
</dbReference>
<dbReference type="AlphaFoldDB" id="A0A6L9SEF2"/>
<evidence type="ECO:0000313" key="7">
    <source>
        <dbReference type="Proteomes" id="UP000475214"/>
    </source>
</evidence>
<comment type="caution">
    <text evidence="6">The sequence shown here is derived from an EMBL/GenBank/DDBJ whole genome shotgun (WGS) entry which is preliminary data.</text>
</comment>
<name>A0A6L9SEF2_9ACTN</name>
<dbReference type="InterPro" id="IPR050738">
    <property type="entry name" value="Sulfatase"/>
</dbReference>
<dbReference type="GO" id="GO:0046872">
    <property type="term" value="F:metal ion binding"/>
    <property type="evidence" value="ECO:0007669"/>
    <property type="project" value="UniProtKB-KW"/>
</dbReference>
<sequence length="553" mass="61102">MSTAARPDIVVVLADDLGFSDIGCYGGEIETPNLDRVGRAGVRFTQFYSTPRCSPSRAALLTGLHPHQVGIGILTGDERPFGGYAGNLSERCVTAAEALGAAGYGTYMSGKWHLAADVENPTSAWPTRRGFDRFYGTLAGAGSFYDPKTLTRGETDVHDAEVADPDFFYTDAITENAVRFIEDHDLDRGSDPLFLYLPYTAPHWPLHAPEGEVARYRGRFDAGWDELRTERMKRLMAQGIIDVSFTMSERDSEVPAWDDVADKEWEARRMEVYAAQVTQMDAGIGRVLETLERRGRLENTLFLFLSDNGGCAEELAVPEPGSPRRGPRMVPERTRQGASIKVGNAANVEPGTEDTFSSYGRHWANLSNTPFREYKHWVHEGGVATPMIVYWPAGLGTPGSLCTSPRHIVDVMPTFLDVARAEYPAQRGGEPVPPLEGASLVPLLRGEPTQDHELFWEHEGNAGLRRGRWKLVRKHAQPWELYDMSIDRTELNDVAAEHPEIVTRMAAAYEERAQRYGVIPREQILAGQLGLADDDVPELDEGLDSIAGLGEVG</sequence>
<dbReference type="FunFam" id="3.40.720.10:FF:000047">
    <property type="entry name" value="Arylsulfatase"/>
    <property type="match status" value="1"/>
</dbReference>
<dbReference type="PANTHER" id="PTHR42693:SF53">
    <property type="entry name" value="ENDO-4-O-SULFATASE"/>
    <property type="match status" value="1"/>
</dbReference>
<proteinExistence type="inferred from homology"/>
<dbReference type="Proteomes" id="UP000475214">
    <property type="component" value="Unassembled WGS sequence"/>
</dbReference>
<gene>
    <name evidence="6" type="ORF">G1H10_19910</name>
</gene>
<dbReference type="SUPFAM" id="SSF53649">
    <property type="entry name" value="Alkaline phosphatase-like"/>
    <property type="match status" value="1"/>
</dbReference>
<evidence type="ECO:0000313" key="6">
    <source>
        <dbReference type="EMBL" id="NEE02440.1"/>
    </source>
</evidence>
<evidence type="ECO:0000256" key="3">
    <source>
        <dbReference type="ARBA" id="ARBA00022801"/>
    </source>
</evidence>
<keyword evidence="7" id="KW-1185">Reference proteome</keyword>
<evidence type="ECO:0000259" key="5">
    <source>
        <dbReference type="Pfam" id="PF00884"/>
    </source>
</evidence>
<dbReference type="EMBL" id="JAAGOA010000014">
    <property type="protein sequence ID" value="NEE02440.1"/>
    <property type="molecule type" value="Genomic_DNA"/>
</dbReference>
<organism evidence="6 7">
    <name type="scientific">Phytoactinopolyspora halotolerans</name>
    <dbReference type="NCBI Taxonomy" id="1981512"/>
    <lineage>
        <taxon>Bacteria</taxon>
        <taxon>Bacillati</taxon>
        <taxon>Actinomycetota</taxon>
        <taxon>Actinomycetes</taxon>
        <taxon>Jiangellales</taxon>
        <taxon>Jiangellaceae</taxon>
        <taxon>Phytoactinopolyspora</taxon>
    </lineage>
</organism>
<dbReference type="InterPro" id="IPR017850">
    <property type="entry name" value="Alkaline_phosphatase_core_sf"/>
</dbReference>
<keyword evidence="4" id="KW-0106">Calcium</keyword>
<protein>
    <submittedName>
        <fullName evidence="6">Arylsulfatase</fullName>
    </submittedName>
</protein>
<keyword evidence="2" id="KW-0479">Metal-binding</keyword>
<dbReference type="RefSeq" id="WP_163740952.1">
    <property type="nucleotide sequence ID" value="NZ_JAAGOA010000014.1"/>
</dbReference>
<dbReference type="CDD" id="cd16025">
    <property type="entry name" value="PAS_like"/>
    <property type="match status" value="1"/>
</dbReference>
<evidence type="ECO:0000256" key="2">
    <source>
        <dbReference type="ARBA" id="ARBA00022723"/>
    </source>
</evidence>
<reference evidence="6 7" key="1">
    <citation type="submission" date="2020-02" db="EMBL/GenBank/DDBJ databases">
        <authorList>
            <person name="Li X.-J."/>
            <person name="Han X.-M."/>
        </authorList>
    </citation>
    <scope>NUCLEOTIDE SEQUENCE [LARGE SCALE GENOMIC DNA]</scope>
    <source>
        <strain evidence="6 7">CCTCC AB 2017055</strain>
    </source>
</reference>
<evidence type="ECO:0000256" key="4">
    <source>
        <dbReference type="ARBA" id="ARBA00022837"/>
    </source>
</evidence>
<keyword evidence="3" id="KW-0378">Hydrolase</keyword>
<dbReference type="Gene3D" id="3.40.720.10">
    <property type="entry name" value="Alkaline Phosphatase, subunit A"/>
    <property type="match status" value="1"/>
</dbReference>
<dbReference type="PANTHER" id="PTHR42693">
    <property type="entry name" value="ARYLSULFATASE FAMILY MEMBER"/>
    <property type="match status" value="1"/>
</dbReference>